<protein>
    <submittedName>
        <fullName evidence="1">Uncharacterized protein</fullName>
    </submittedName>
</protein>
<name>A0A0E9R7L7_ANGAN</name>
<reference evidence="1" key="2">
    <citation type="journal article" date="2015" name="Fish Shellfish Immunol.">
        <title>Early steps in the European eel (Anguilla anguilla)-Vibrio vulnificus interaction in the gills: Role of the RtxA13 toxin.</title>
        <authorList>
            <person name="Callol A."/>
            <person name="Pajuelo D."/>
            <person name="Ebbesson L."/>
            <person name="Teles M."/>
            <person name="MacKenzie S."/>
            <person name="Amaro C."/>
        </authorList>
    </citation>
    <scope>NUCLEOTIDE SEQUENCE</scope>
</reference>
<organism evidence="1">
    <name type="scientific">Anguilla anguilla</name>
    <name type="common">European freshwater eel</name>
    <name type="synonym">Muraena anguilla</name>
    <dbReference type="NCBI Taxonomy" id="7936"/>
    <lineage>
        <taxon>Eukaryota</taxon>
        <taxon>Metazoa</taxon>
        <taxon>Chordata</taxon>
        <taxon>Craniata</taxon>
        <taxon>Vertebrata</taxon>
        <taxon>Euteleostomi</taxon>
        <taxon>Actinopterygii</taxon>
        <taxon>Neopterygii</taxon>
        <taxon>Teleostei</taxon>
        <taxon>Anguilliformes</taxon>
        <taxon>Anguillidae</taxon>
        <taxon>Anguilla</taxon>
    </lineage>
</organism>
<evidence type="ECO:0000313" key="1">
    <source>
        <dbReference type="EMBL" id="JAH24747.1"/>
    </source>
</evidence>
<sequence>MLPCTNWVHECLRSVHDRCLHRMSYRLALIPNGIFLKSVFSCLYSRF</sequence>
<proteinExistence type="predicted"/>
<accession>A0A0E9R7L7</accession>
<reference evidence="1" key="1">
    <citation type="submission" date="2014-11" db="EMBL/GenBank/DDBJ databases">
        <authorList>
            <person name="Amaro Gonzalez C."/>
        </authorList>
    </citation>
    <scope>NUCLEOTIDE SEQUENCE</scope>
</reference>
<dbReference type="AlphaFoldDB" id="A0A0E9R7L7"/>
<dbReference type="EMBL" id="GBXM01083830">
    <property type="protein sequence ID" value="JAH24747.1"/>
    <property type="molecule type" value="Transcribed_RNA"/>
</dbReference>